<feature type="signal peptide" evidence="6">
    <location>
        <begin position="1"/>
        <end position="22"/>
    </location>
</feature>
<dbReference type="PANTHER" id="PTHR38776">
    <property type="entry name" value="MLTA-INTERACTING PROTEIN-RELATED"/>
    <property type="match status" value="1"/>
</dbReference>
<comment type="subcellular location">
    <subcellularLocation>
        <location evidence="1">Cell outer membrane</location>
    </subcellularLocation>
</comment>
<keyword evidence="8" id="KW-1185">Reference proteome</keyword>
<evidence type="ECO:0000256" key="4">
    <source>
        <dbReference type="ARBA" id="ARBA00023136"/>
    </source>
</evidence>
<evidence type="ECO:0000256" key="1">
    <source>
        <dbReference type="ARBA" id="ARBA00004442"/>
    </source>
</evidence>
<evidence type="ECO:0000313" key="7">
    <source>
        <dbReference type="EMBL" id="MDR6530214.1"/>
    </source>
</evidence>
<gene>
    <name evidence="7" type="ORF">J2800_000950</name>
</gene>
<proteinExistence type="inferred from homology"/>
<name>A0ABU1MVK6_9CAUL</name>
<evidence type="ECO:0000313" key="8">
    <source>
        <dbReference type="Proteomes" id="UP001262754"/>
    </source>
</evidence>
<feature type="chain" id="PRO_5045566924" evidence="6">
    <location>
        <begin position="23"/>
        <end position="264"/>
    </location>
</feature>
<dbReference type="InterPro" id="IPR010583">
    <property type="entry name" value="MipA"/>
</dbReference>
<reference evidence="7 8" key="1">
    <citation type="submission" date="2023-07" db="EMBL/GenBank/DDBJ databases">
        <title>Sorghum-associated microbial communities from plants grown in Nebraska, USA.</title>
        <authorList>
            <person name="Schachtman D."/>
        </authorList>
    </citation>
    <scope>NUCLEOTIDE SEQUENCE [LARGE SCALE GENOMIC DNA]</scope>
    <source>
        <strain evidence="7 8">DS2154</strain>
    </source>
</reference>
<dbReference type="PANTHER" id="PTHR38776:SF1">
    <property type="entry name" value="MLTA-INTERACTING PROTEIN-RELATED"/>
    <property type="match status" value="1"/>
</dbReference>
<organism evidence="7 8">
    <name type="scientific">Caulobacter rhizosphaerae</name>
    <dbReference type="NCBI Taxonomy" id="2010972"/>
    <lineage>
        <taxon>Bacteria</taxon>
        <taxon>Pseudomonadati</taxon>
        <taxon>Pseudomonadota</taxon>
        <taxon>Alphaproteobacteria</taxon>
        <taxon>Caulobacterales</taxon>
        <taxon>Caulobacteraceae</taxon>
        <taxon>Caulobacter</taxon>
    </lineage>
</organism>
<accession>A0ABU1MVK6</accession>
<dbReference type="Proteomes" id="UP001262754">
    <property type="component" value="Unassembled WGS sequence"/>
</dbReference>
<evidence type="ECO:0000256" key="5">
    <source>
        <dbReference type="ARBA" id="ARBA00023237"/>
    </source>
</evidence>
<dbReference type="RefSeq" id="WP_310029603.1">
    <property type="nucleotide sequence ID" value="NZ_JAVDRL010000003.1"/>
</dbReference>
<protein>
    <submittedName>
        <fullName evidence="7">Outer membrane scaffolding protein for murein synthesis (MipA/OmpV family)</fullName>
    </submittedName>
</protein>
<evidence type="ECO:0000256" key="3">
    <source>
        <dbReference type="ARBA" id="ARBA00022729"/>
    </source>
</evidence>
<dbReference type="EMBL" id="JAVDRL010000003">
    <property type="protein sequence ID" value="MDR6530214.1"/>
    <property type="molecule type" value="Genomic_DNA"/>
</dbReference>
<sequence>MRLLPMGAMLALLPLLASPAAAEEDKAWSGSVALGAGMRPDYMGSKDLEASPYIAGRINYGAFYLDFQGEELKLNLSPIEGLAFGPTMDVENKRDDGVKNAKVARLPQIDDALVAGGFVAYSRRAVFSPKDQLTIGASYLVDTSDTFDGALGDVSVAYGWRVNSRWSLGASAKVDLVDKKYARTYFGVTPAQAATSGLAAYDLKGGVRDVALSAKVTYALNERWNLQWLGGYKRLTGDFADSPLVKDGGSANQFSAAVAVGYRF</sequence>
<keyword evidence="5" id="KW-0998">Cell outer membrane</keyword>
<comment type="caution">
    <text evidence="7">The sequence shown here is derived from an EMBL/GenBank/DDBJ whole genome shotgun (WGS) entry which is preliminary data.</text>
</comment>
<keyword evidence="3 6" id="KW-0732">Signal</keyword>
<evidence type="ECO:0000256" key="2">
    <source>
        <dbReference type="ARBA" id="ARBA00005722"/>
    </source>
</evidence>
<comment type="similarity">
    <text evidence="2">Belongs to the MipA/OmpV family.</text>
</comment>
<dbReference type="Pfam" id="PF06629">
    <property type="entry name" value="MipA"/>
    <property type="match status" value="1"/>
</dbReference>
<evidence type="ECO:0000256" key="6">
    <source>
        <dbReference type="SAM" id="SignalP"/>
    </source>
</evidence>
<keyword evidence="4" id="KW-0472">Membrane</keyword>